<dbReference type="InterPro" id="IPR009056">
    <property type="entry name" value="Cyt_c-like_dom"/>
</dbReference>
<evidence type="ECO:0000256" key="1">
    <source>
        <dbReference type="ARBA" id="ARBA00022448"/>
    </source>
</evidence>
<feature type="signal peptide" evidence="7">
    <location>
        <begin position="1"/>
        <end position="19"/>
    </location>
</feature>
<accession>A0A0S4TTG9</accession>
<sequence length="104" mass="10807">MYKTCSSLILALMAASAQASDALASRYACVACHQPATKTVGPSWNDIATKYADGSKSAEQLAVSIKRGGSGNWGPVPMPAQPALSDTDALALAKWVLGKRQPKS</sequence>
<dbReference type="GO" id="GO:0009055">
    <property type="term" value="F:electron transfer activity"/>
    <property type="evidence" value="ECO:0007669"/>
    <property type="project" value="InterPro"/>
</dbReference>
<protein>
    <submittedName>
        <fullName evidence="9">Cytochrome c-552</fullName>
    </submittedName>
</protein>
<reference evidence="9" key="1">
    <citation type="submission" date="2015-10" db="EMBL/GenBank/DDBJ databases">
        <authorList>
            <person name="Gilbert D.G."/>
        </authorList>
    </citation>
    <scope>NUCLEOTIDE SEQUENCE</scope>
    <source>
        <strain evidence="9">Phyl III-seqv23</strain>
    </source>
</reference>
<proteinExistence type="predicted"/>
<gene>
    <name evidence="9" type="primary">cyt</name>
    <name evidence="9" type="ORF">RUN39_v1_570058</name>
</gene>
<evidence type="ECO:0000256" key="4">
    <source>
        <dbReference type="ARBA" id="ARBA00022982"/>
    </source>
</evidence>
<evidence type="ECO:0000256" key="6">
    <source>
        <dbReference type="PIRSR" id="PIRSR602324-1"/>
    </source>
</evidence>
<evidence type="ECO:0000256" key="2">
    <source>
        <dbReference type="ARBA" id="ARBA00022617"/>
    </source>
</evidence>
<comment type="PTM">
    <text evidence="6">Binds 1 heme c group covalently per subunit.</text>
</comment>
<feature type="binding site" description="covalent" evidence="6">
    <location>
        <position position="78"/>
    </location>
    <ligand>
        <name>heme c</name>
        <dbReference type="ChEBI" id="CHEBI:61717"/>
    </ligand>
</feature>
<dbReference type="InterPro" id="IPR036909">
    <property type="entry name" value="Cyt_c-like_dom_sf"/>
</dbReference>
<evidence type="ECO:0000256" key="3">
    <source>
        <dbReference type="ARBA" id="ARBA00022723"/>
    </source>
</evidence>
<dbReference type="Gene3D" id="1.10.760.10">
    <property type="entry name" value="Cytochrome c-like domain"/>
    <property type="match status" value="1"/>
</dbReference>
<dbReference type="SUPFAM" id="SSF46626">
    <property type="entry name" value="Cytochrome c"/>
    <property type="match status" value="1"/>
</dbReference>
<dbReference type="GO" id="GO:0005506">
    <property type="term" value="F:iron ion binding"/>
    <property type="evidence" value="ECO:0007669"/>
    <property type="project" value="InterPro"/>
</dbReference>
<keyword evidence="1" id="KW-0813">Transport</keyword>
<evidence type="ECO:0000313" key="9">
    <source>
        <dbReference type="EMBL" id="CUV13355.1"/>
    </source>
</evidence>
<dbReference type="EMBL" id="LN899819">
    <property type="protein sequence ID" value="CUV13355.1"/>
    <property type="molecule type" value="Genomic_DNA"/>
</dbReference>
<feature type="binding site" description="covalent" evidence="6">
    <location>
        <position position="33"/>
    </location>
    <ligand>
        <name>heme c</name>
        <dbReference type="ChEBI" id="CHEBI:61717"/>
    </ligand>
</feature>
<feature type="domain" description="Cytochrome c" evidence="8">
    <location>
        <begin position="14"/>
        <end position="100"/>
    </location>
</feature>
<evidence type="ECO:0000256" key="7">
    <source>
        <dbReference type="SAM" id="SignalP"/>
    </source>
</evidence>
<keyword evidence="3 6" id="KW-0479">Metal-binding</keyword>
<keyword evidence="2 6" id="KW-0349">Heme</keyword>
<feature type="binding site" description="covalent" evidence="6">
    <location>
        <position position="29"/>
    </location>
    <ligand>
        <name>heme c</name>
        <dbReference type="ChEBI" id="CHEBI:61717"/>
    </ligand>
</feature>
<organism evidence="9">
    <name type="scientific">Ralstonia solanacearum</name>
    <name type="common">Pseudomonas solanacearum</name>
    <dbReference type="NCBI Taxonomy" id="305"/>
    <lineage>
        <taxon>Bacteria</taxon>
        <taxon>Pseudomonadati</taxon>
        <taxon>Pseudomonadota</taxon>
        <taxon>Betaproteobacteria</taxon>
        <taxon>Burkholderiales</taxon>
        <taxon>Burkholderiaceae</taxon>
        <taxon>Ralstonia</taxon>
        <taxon>Ralstonia solanacearum species complex</taxon>
    </lineage>
</organism>
<dbReference type="PROSITE" id="PS51007">
    <property type="entry name" value="CYTC"/>
    <property type="match status" value="1"/>
</dbReference>
<dbReference type="AlphaFoldDB" id="A0A0S4TTG9"/>
<evidence type="ECO:0000259" key="8">
    <source>
        <dbReference type="PROSITE" id="PS51007"/>
    </source>
</evidence>
<dbReference type="Pfam" id="PF00034">
    <property type="entry name" value="Cytochrom_C"/>
    <property type="match status" value="1"/>
</dbReference>
<dbReference type="InterPro" id="IPR002324">
    <property type="entry name" value="Cyt_c_ID"/>
</dbReference>
<feature type="chain" id="PRO_5006628121" evidence="7">
    <location>
        <begin position="20"/>
        <end position="104"/>
    </location>
</feature>
<dbReference type="GO" id="GO:0020037">
    <property type="term" value="F:heme binding"/>
    <property type="evidence" value="ECO:0007669"/>
    <property type="project" value="InterPro"/>
</dbReference>
<keyword evidence="7" id="KW-0732">Signal</keyword>
<evidence type="ECO:0000256" key="5">
    <source>
        <dbReference type="ARBA" id="ARBA00023004"/>
    </source>
</evidence>
<dbReference type="PRINTS" id="PR00606">
    <property type="entry name" value="CYTCHROMECID"/>
</dbReference>
<name>A0A0S4TTG9_RALSL</name>
<keyword evidence="4" id="KW-0249">Electron transport</keyword>
<keyword evidence="5 6" id="KW-0408">Iron</keyword>